<comment type="subcellular location">
    <subcellularLocation>
        <location evidence="1">Membrane</location>
        <topology evidence="1">Multi-pass membrane protein</topology>
    </subcellularLocation>
</comment>
<evidence type="ECO:0000256" key="1">
    <source>
        <dbReference type="ARBA" id="ARBA00004141"/>
    </source>
</evidence>
<dbReference type="EMBL" id="JAHLUN010000001">
    <property type="protein sequence ID" value="KAG7769152.1"/>
    <property type="molecule type" value="Genomic_DNA"/>
</dbReference>
<evidence type="ECO:0000256" key="4">
    <source>
        <dbReference type="ARBA" id="ARBA00022989"/>
    </source>
</evidence>
<evidence type="ECO:0000256" key="2">
    <source>
        <dbReference type="ARBA" id="ARBA00006325"/>
    </source>
</evidence>
<organism evidence="7 8">
    <name type="scientific">Ogataea haglerorum</name>
    <dbReference type="NCBI Taxonomy" id="1937702"/>
    <lineage>
        <taxon>Eukaryota</taxon>
        <taxon>Fungi</taxon>
        <taxon>Dikarya</taxon>
        <taxon>Ascomycota</taxon>
        <taxon>Saccharomycotina</taxon>
        <taxon>Pichiomycetes</taxon>
        <taxon>Pichiales</taxon>
        <taxon>Pichiaceae</taxon>
        <taxon>Ogataea</taxon>
    </lineage>
</organism>
<gene>
    <name evidence="7" type="ORF">KL946_000435</name>
</gene>
<dbReference type="Proteomes" id="UP000697297">
    <property type="component" value="Unassembled WGS sequence"/>
</dbReference>
<dbReference type="Pfam" id="PF10190">
    <property type="entry name" value="Tmemb_170"/>
    <property type="match status" value="1"/>
</dbReference>
<reference evidence="7 8" key="1">
    <citation type="journal article" date="2021" name="G3 (Bethesda)">
        <title>Genomic diversity, chromosomal rearrangements, and interspecies hybridization in the ogataea polymorpha species complex.</title>
        <authorList>
            <person name="Hanson S.J."/>
            <person name="Cinneide E.O."/>
            <person name="Salzberg L.I."/>
            <person name="Wolfe K.H."/>
            <person name="McGowan J."/>
            <person name="Fitzpatrick D.A."/>
            <person name="Matlin K."/>
        </authorList>
    </citation>
    <scope>NUCLEOTIDE SEQUENCE [LARGE SCALE GENOMIC DNA]</scope>
    <source>
        <strain evidence="7">81-436-3</strain>
    </source>
</reference>
<comment type="caution">
    <text evidence="7">The sequence shown here is derived from an EMBL/GenBank/DDBJ whole genome shotgun (WGS) entry which is preliminary data.</text>
</comment>
<evidence type="ECO:0000313" key="8">
    <source>
        <dbReference type="Proteomes" id="UP000697297"/>
    </source>
</evidence>
<keyword evidence="4 6" id="KW-1133">Transmembrane helix</keyword>
<keyword evidence="3 6" id="KW-0812">Transmembrane</keyword>
<feature type="transmembrane region" description="Helical" evidence="6">
    <location>
        <begin position="111"/>
        <end position="132"/>
    </location>
</feature>
<feature type="transmembrane region" description="Helical" evidence="6">
    <location>
        <begin position="71"/>
        <end position="99"/>
    </location>
</feature>
<name>A0ABQ7RNM3_9ASCO</name>
<comment type="similarity">
    <text evidence="2">Belongs to the TMEM170 family.</text>
</comment>
<evidence type="ECO:0000313" key="7">
    <source>
        <dbReference type="EMBL" id="KAG7769152.1"/>
    </source>
</evidence>
<keyword evidence="5 6" id="KW-0472">Membrane</keyword>
<feature type="transmembrane region" description="Helical" evidence="6">
    <location>
        <begin position="35"/>
        <end position="59"/>
    </location>
</feature>
<sequence length="137" mass="15245">MSYVPVGYIAPRFPALGWPLSKYSLYYTRDVIKFTVFWCIILMTAFYLAAALIASFTYYKNNKNSKKKGTALVAIVGVYVLAGMIQALLSGSLIGLLLAEIYKSGRFGLNPWLTFIYGLIVVLFNIVTSYSLTSVLL</sequence>
<evidence type="ECO:0000256" key="5">
    <source>
        <dbReference type="ARBA" id="ARBA00023136"/>
    </source>
</evidence>
<keyword evidence="8" id="KW-1185">Reference proteome</keyword>
<proteinExistence type="inferred from homology"/>
<dbReference type="InterPro" id="IPR019334">
    <property type="entry name" value="TMEM170A/B/YPR153W-like"/>
</dbReference>
<evidence type="ECO:0000256" key="6">
    <source>
        <dbReference type="SAM" id="Phobius"/>
    </source>
</evidence>
<evidence type="ECO:0000256" key="3">
    <source>
        <dbReference type="ARBA" id="ARBA00022692"/>
    </source>
</evidence>
<protein>
    <submittedName>
        <fullName evidence="7">Uncharacterized protein</fullName>
    </submittedName>
</protein>
<dbReference type="PANTHER" id="PTHR22779:SF6">
    <property type="entry name" value="SD17342P"/>
    <property type="match status" value="1"/>
</dbReference>
<dbReference type="PANTHER" id="PTHR22779">
    <property type="entry name" value="SD17342P"/>
    <property type="match status" value="1"/>
</dbReference>
<accession>A0ABQ7RNM3</accession>